<dbReference type="PRINTS" id="PR00604">
    <property type="entry name" value="CYTCHRMECIAB"/>
</dbReference>
<dbReference type="Proteomes" id="UP000186141">
    <property type="component" value="Unassembled WGS sequence"/>
</dbReference>
<dbReference type="PANTHER" id="PTHR11961">
    <property type="entry name" value="CYTOCHROME C"/>
    <property type="match status" value="1"/>
</dbReference>
<dbReference type="AlphaFoldDB" id="A0A1N7P8L5"/>
<keyword evidence="5 6" id="KW-0408">Iron</keyword>
<dbReference type="InterPro" id="IPR009056">
    <property type="entry name" value="Cyt_c-like_dom"/>
</dbReference>
<dbReference type="GO" id="GO:0009055">
    <property type="term" value="F:electron transfer activity"/>
    <property type="evidence" value="ECO:0007669"/>
    <property type="project" value="InterPro"/>
</dbReference>
<keyword evidence="3 6" id="KW-0479">Metal-binding</keyword>
<gene>
    <name evidence="8" type="ORF">SAMN05421774_10547</name>
</gene>
<dbReference type="InterPro" id="IPR002327">
    <property type="entry name" value="Cyt_c_1A/1B"/>
</dbReference>
<evidence type="ECO:0000256" key="4">
    <source>
        <dbReference type="ARBA" id="ARBA00022982"/>
    </source>
</evidence>
<proteinExistence type="predicted"/>
<reference evidence="8 9" key="1">
    <citation type="submission" date="2017-01" db="EMBL/GenBank/DDBJ databases">
        <authorList>
            <person name="Mah S.A."/>
            <person name="Swanson W.J."/>
            <person name="Moy G.W."/>
            <person name="Vacquier V.D."/>
        </authorList>
    </citation>
    <scope>NUCLEOTIDE SEQUENCE [LARGE SCALE GENOMIC DNA]</scope>
    <source>
        <strain evidence="8 9">DSM 26375</strain>
    </source>
</reference>
<keyword evidence="1" id="KW-0813">Transport</keyword>
<keyword evidence="4" id="KW-0249">Electron transport</keyword>
<organism evidence="8 9">
    <name type="scientific">Gemmobacter megaterium</name>
    <dbReference type="NCBI Taxonomy" id="1086013"/>
    <lineage>
        <taxon>Bacteria</taxon>
        <taxon>Pseudomonadati</taxon>
        <taxon>Pseudomonadota</taxon>
        <taxon>Alphaproteobacteria</taxon>
        <taxon>Rhodobacterales</taxon>
        <taxon>Paracoccaceae</taxon>
        <taxon>Gemmobacter</taxon>
    </lineage>
</organism>
<evidence type="ECO:0000256" key="6">
    <source>
        <dbReference type="PROSITE-ProRule" id="PRU00433"/>
    </source>
</evidence>
<dbReference type="SUPFAM" id="SSF46626">
    <property type="entry name" value="Cytochrome c"/>
    <property type="match status" value="1"/>
</dbReference>
<dbReference type="STRING" id="1086013.SAMN05421774_10547"/>
<protein>
    <submittedName>
        <fullName evidence="8">Cytochrome c</fullName>
    </submittedName>
</protein>
<evidence type="ECO:0000256" key="3">
    <source>
        <dbReference type="ARBA" id="ARBA00022723"/>
    </source>
</evidence>
<evidence type="ECO:0000256" key="1">
    <source>
        <dbReference type="ARBA" id="ARBA00022448"/>
    </source>
</evidence>
<evidence type="ECO:0000259" key="7">
    <source>
        <dbReference type="PROSITE" id="PS51007"/>
    </source>
</evidence>
<dbReference type="GO" id="GO:0046872">
    <property type="term" value="F:metal ion binding"/>
    <property type="evidence" value="ECO:0007669"/>
    <property type="project" value="UniProtKB-KW"/>
</dbReference>
<name>A0A1N7P8L5_9RHOB</name>
<keyword evidence="2 6" id="KW-0349">Heme</keyword>
<dbReference type="PROSITE" id="PS51007">
    <property type="entry name" value="CYTC"/>
    <property type="match status" value="1"/>
</dbReference>
<dbReference type="RefSeq" id="WP_076531851.1">
    <property type="nucleotide sequence ID" value="NZ_BMEH01000005.1"/>
</dbReference>
<dbReference type="OrthoDB" id="9805828at2"/>
<evidence type="ECO:0000256" key="5">
    <source>
        <dbReference type="ARBA" id="ARBA00023004"/>
    </source>
</evidence>
<evidence type="ECO:0000313" key="9">
    <source>
        <dbReference type="Proteomes" id="UP000186141"/>
    </source>
</evidence>
<keyword evidence="9" id="KW-1185">Reference proteome</keyword>
<dbReference type="Gene3D" id="1.10.760.10">
    <property type="entry name" value="Cytochrome c-like domain"/>
    <property type="match status" value="1"/>
</dbReference>
<sequence>MFDTMTVTKVGGALCGSLLVFLLGNWAASALYSTGGGHGHGDEVHQGYVIDTGAGEAVAAADEGPDFATLYAAADPALGERAFAKCRACHKLDGSNGTGPHLDGVVDRAKASVAGFTFSDAMASHSDESWTPENLDKFLTNPRSYIPGNKMSFAGLPRADERANLIKYLSTVGG</sequence>
<dbReference type="GO" id="GO:0020037">
    <property type="term" value="F:heme binding"/>
    <property type="evidence" value="ECO:0007669"/>
    <property type="project" value="InterPro"/>
</dbReference>
<evidence type="ECO:0000313" key="8">
    <source>
        <dbReference type="EMBL" id="SIT06877.1"/>
    </source>
</evidence>
<dbReference type="EMBL" id="FTOT01000005">
    <property type="protein sequence ID" value="SIT06877.1"/>
    <property type="molecule type" value="Genomic_DNA"/>
</dbReference>
<dbReference type="InterPro" id="IPR036909">
    <property type="entry name" value="Cyt_c-like_dom_sf"/>
</dbReference>
<feature type="domain" description="Cytochrome c" evidence="7">
    <location>
        <begin position="74"/>
        <end position="173"/>
    </location>
</feature>
<evidence type="ECO:0000256" key="2">
    <source>
        <dbReference type="ARBA" id="ARBA00022617"/>
    </source>
</evidence>
<accession>A0A1N7P8L5</accession>
<dbReference type="Pfam" id="PF00034">
    <property type="entry name" value="Cytochrom_C"/>
    <property type="match status" value="1"/>
</dbReference>